<dbReference type="SUPFAM" id="SSF52540">
    <property type="entry name" value="P-loop containing nucleoside triphosphate hydrolases"/>
    <property type="match status" value="1"/>
</dbReference>
<reference evidence="6 7" key="1">
    <citation type="submission" date="2014-02" db="EMBL/GenBank/DDBJ databases">
        <title>Diversity of Thermotogales isolates from hydrothermal vents.</title>
        <authorList>
            <person name="Haverkamp T.H.A."/>
            <person name="Lossouarn J."/>
            <person name="Geslin C."/>
            <person name="Nesbo C.L."/>
        </authorList>
    </citation>
    <scope>NUCLEOTIDE SEQUENCE [LARGE SCALE GENOMIC DNA]</scope>
    <source>
        <strain evidence="6 7">431</strain>
    </source>
</reference>
<protein>
    <recommendedName>
        <fullName evidence="5">ABC transporter domain-containing protein</fullName>
    </recommendedName>
</protein>
<dbReference type="PANTHER" id="PTHR24221">
    <property type="entry name" value="ATP-BINDING CASSETTE SUB-FAMILY B"/>
    <property type="match status" value="1"/>
</dbReference>
<dbReference type="Gene3D" id="3.40.50.300">
    <property type="entry name" value="P-loop containing nucleotide triphosphate hydrolases"/>
    <property type="match status" value="1"/>
</dbReference>
<keyword evidence="2" id="KW-0812">Transmembrane</keyword>
<evidence type="ECO:0000313" key="6">
    <source>
        <dbReference type="EMBL" id="APT74787.1"/>
    </source>
</evidence>
<dbReference type="CDD" id="cd03228">
    <property type="entry name" value="ABCC_MRP_Like"/>
    <property type="match status" value="1"/>
</dbReference>
<dbReference type="EMBL" id="CP007389">
    <property type="protein sequence ID" value="APT74787.1"/>
    <property type="molecule type" value="Genomic_DNA"/>
</dbReference>
<evidence type="ECO:0000313" key="7">
    <source>
        <dbReference type="Proteomes" id="UP000185490"/>
    </source>
</evidence>
<evidence type="ECO:0000256" key="2">
    <source>
        <dbReference type="ARBA" id="ARBA00022692"/>
    </source>
</evidence>
<dbReference type="InterPro" id="IPR036640">
    <property type="entry name" value="ABC1_TM_sf"/>
</dbReference>
<proteinExistence type="predicted"/>
<gene>
    <name evidence="6" type="ORF">BW47_00030</name>
</gene>
<dbReference type="InterPro" id="IPR003439">
    <property type="entry name" value="ABC_transporter-like_ATP-bd"/>
</dbReference>
<dbReference type="InterPro" id="IPR039421">
    <property type="entry name" value="Type_1_exporter"/>
</dbReference>
<comment type="subcellular location">
    <subcellularLocation>
        <location evidence="1">Cell membrane</location>
        <topology evidence="1">Multi-pass membrane protein</topology>
    </subcellularLocation>
</comment>
<feature type="domain" description="ABC transporter" evidence="5">
    <location>
        <begin position="47"/>
        <end position="166"/>
    </location>
</feature>
<evidence type="ECO:0000256" key="1">
    <source>
        <dbReference type="ARBA" id="ARBA00004651"/>
    </source>
</evidence>
<evidence type="ECO:0000256" key="4">
    <source>
        <dbReference type="ARBA" id="ARBA00023136"/>
    </source>
</evidence>
<accession>A0ABN4UYX8</accession>
<dbReference type="PANTHER" id="PTHR24221:SF654">
    <property type="entry name" value="ATP-BINDING CASSETTE SUB-FAMILY B MEMBER 6"/>
    <property type="match status" value="1"/>
</dbReference>
<keyword evidence="4" id="KW-0472">Membrane</keyword>
<dbReference type="InterPro" id="IPR027417">
    <property type="entry name" value="P-loop_NTPase"/>
</dbReference>
<dbReference type="Gene3D" id="1.20.1560.10">
    <property type="entry name" value="ABC transporter type 1, transmembrane domain"/>
    <property type="match status" value="1"/>
</dbReference>
<evidence type="ECO:0000259" key="5">
    <source>
        <dbReference type="Pfam" id="PF00005"/>
    </source>
</evidence>
<sequence length="166" mass="19189">MQRIEKIMDLKDEKGGKIKEVPKAYEFDIEFENVSFKYPDSENYVFKDFNLKIKKGEKILIVGQNGTGKSTLVKLILGYYKPQNGNVRLFGIDVSKWNLKYLRKQIAIVDQEHYVFPGDVKENIRYGNYEEVNKQNLEKILKVTKLDEFMESVRLIGENGIGLSGG</sequence>
<dbReference type="Pfam" id="PF00005">
    <property type="entry name" value="ABC_tran"/>
    <property type="match status" value="1"/>
</dbReference>
<name>A0ABN4UYX8_9BACT</name>
<keyword evidence="3" id="KW-1133">Transmembrane helix</keyword>
<dbReference type="RefSeq" id="WP_041425857.1">
    <property type="nucleotide sequence ID" value="NZ_CP007389.1"/>
</dbReference>
<dbReference type="Proteomes" id="UP000185490">
    <property type="component" value="Chromosome"/>
</dbReference>
<organism evidence="6 7">
    <name type="scientific">Thermosipho melanesiensis</name>
    <dbReference type="NCBI Taxonomy" id="46541"/>
    <lineage>
        <taxon>Bacteria</taxon>
        <taxon>Thermotogati</taxon>
        <taxon>Thermotogota</taxon>
        <taxon>Thermotogae</taxon>
        <taxon>Thermotogales</taxon>
        <taxon>Fervidobacteriaceae</taxon>
        <taxon>Thermosipho</taxon>
    </lineage>
</organism>
<evidence type="ECO:0000256" key="3">
    <source>
        <dbReference type="ARBA" id="ARBA00022989"/>
    </source>
</evidence>
<keyword evidence="7" id="KW-1185">Reference proteome</keyword>